<dbReference type="OrthoDB" id="2309723at2759"/>
<dbReference type="Pfam" id="PF00043">
    <property type="entry name" value="GST_C"/>
    <property type="match status" value="1"/>
</dbReference>
<dbReference type="InterPro" id="IPR004046">
    <property type="entry name" value="GST_C"/>
</dbReference>
<dbReference type="FunFam" id="1.20.1050.10:FF:000007">
    <property type="entry name" value="Glutathione S-transferase 1-1"/>
    <property type="match status" value="1"/>
</dbReference>
<dbReference type="AlphaFoldDB" id="A0A1I8PRH8"/>
<dbReference type="GO" id="GO:0004364">
    <property type="term" value="F:glutathione transferase activity"/>
    <property type="evidence" value="ECO:0007669"/>
    <property type="project" value="TreeGrafter"/>
</dbReference>
<dbReference type="Proteomes" id="UP000095300">
    <property type="component" value="Unassembled WGS sequence"/>
</dbReference>
<reference evidence="6" key="1">
    <citation type="submission" date="2020-05" db="UniProtKB">
        <authorList>
            <consortium name="EnsemblMetazoa"/>
        </authorList>
    </citation>
    <scope>IDENTIFICATION</scope>
    <source>
        <strain evidence="6">USDA</strain>
    </source>
</reference>
<dbReference type="Gene3D" id="3.40.30.10">
    <property type="entry name" value="Glutaredoxin"/>
    <property type="match status" value="1"/>
</dbReference>
<comment type="similarity">
    <text evidence="3">Belongs to the GST superfamily.</text>
</comment>
<dbReference type="PROSITE" id="PS50404">
    <property type="entry name" value="GST_NTER"/>
    <property type="match status" value="1"/>
</dbReference>
<evidence type="ECO:0000256" key="2">
    <source>
        <dbReference type="ARBA" id="ARBA00011738"/>
    </source>
</evidence>
<dbReference type="EnsemblMetazoa" id="SCAU010415-RA">
    <property type="protein sequence ID" value="SCAU010415-PA"/>
    <property type="gene ID" value="SCAU010415"/>
</dbReference>
<dbReference type="InterPro" id="IPR036282">
    <property type="entry name" value="Glutathione-S-Trfase_C_sf"/>
</dbReference>
<dbReference type="Pfam" id="PF02798">
    <property type="entry name" value="GST_N"/>
    <property type="match status" value="1"/>
</dbReference>
<dbReference type="InterPro" id="IPR036249">
    <property type="entry name" value="Thioredoxin-like_sf"/>
</dbReference>
<protein>
    <recommendedName>
        <fullName evidence="8">Glutathione S-transferase 1-1</fullName>
    </recommendedName>
</protein>
<dbReference type="PANTHER" id="PTHR43969">
    <property type="entry name" value="GLUTATHIONE S TRANSFERASE D10, ISOFORM A-RELATED"/>
    <property type="match status" value="1"/>
</dbReference>
<evidence type="ECO:0000256" key="3">
    <source>
        <dbReference type="RuleBase" id="RU003494"/>
    </source>
</evidence>
<dbReference type="KEGG" id="scac:106083097"/>
<evidence type="ECO:0000313" key="6">
    <source>
        <dbReference type="EnsemblMetazoa" id="SCAU010415-PA"/>
    </source>
</evidence>
<evidence type="ECO:0008006" key="8">
    <source>
        <dbReference type="Google" id="ProtNLM"/>
    </source>
</evidence>
<gene>
    <name evidence="6" type="primary">106083097</name>
</gene>
<dbReference type="SFLD" id="SFLDG01153">
    <property type="entry name" value="Main.4:_Theta-like"/>
    <property type="match status" value="1"/>
</dbReference>
<dbReference type="SUPFAM" id="SSF47616">
    <property type="entry name" value="GST C-terminal domain-like"/>
    <property type="match status" value="1"/>
</dbReference>
<feature type="domain" description="GST N-terminal" evidence="4">
    <location>
        <begin position="1"/>
        <end position="80"/>
    </location>
</feature>
<comment type="subunit">
    <text evidence="2">Homodimer.</text>
</comment>
<dbReference type="FunFam" id="3.40.30.10:FF:000034">
    <property type="entry name" value="glutathione S-transferase 1"/>
    <property type="match status" value="1"/>
</dbReference>
<sequence>MDFYYMAESAPCRSILMTAKALNISLNKKILDLSKGEHLKPEFLKINPQHCIPTLVDGDFNLWESRAIIVYLVEKYGKKDDPLYPNCPKKRAVINQRLYFDLGTLYKSFAEYFYPKFFFKQPVEPEVYQKLETALEFLNVFLSESKYVAGDTMTLADLAILATVSTMEVGNVDVSKYEHINRWYNVMKETAPGADENHAGVLAYRTFIEKNSKK</sequence>
<dbReference type="GO" id="GO:0006749">
    <property type="term" value="P:glutathione metabolic process"/>
    <property type="evidence" value="ECO:0007669"/>
    <property type="project" value="TreeGrafter"/>
</dbReference>
<dbReference type="SFLD" id="SFLDG00358">
    <property type="entry name" value="Main_(cytGST)"/>
    <property type="match status" value="1"/>
</dbReference>
<dbReference type="InterPro" id="IPR010987">
    <property type="entry name" value="Glutathione-S-Trfase_C-like"/>
</dbReference>
<feature type="domain" description="GST C-terminal" evidence="5">
    <location>
        <begin position="87"/>
        <end position="214"/>
    </location>
</feature>
<evidence type="ECO:0000259" key="4">
    <source>
        <dbReference type="PROSITE" id="PS50404"/>
    </source>
</evidence>
<evidence type="ECO:0000313" key="7">
    <source>
        <dbReference type="Proteomes" id="UP000095300"/>
    </source>
</evidence>
<dbReference type="PROSITE" id="PS50405">
    <property type="entry name" value="GST_CTER"/>
    <property type="match status" value="1"/>
</dbReference>
<dbReference type="Gene3D" id="1.20.1050.10">
    <property type="match status" value="1"/>
</dbReference>
<evidence type="ECO:0000256" key="1">
    <source>
        <dbReference type="ARBA" id="ARBA00003701"/>
    </source>
</evidence>
<dbReference type="CDD" id="cd03177">
    <property type="entry name" value="GST_C_Delta_Epsilon"/>
    <property type="match status" value="1"/>
</dbReference>
<keyword evidence="7" id="KW-1185">Reference proteome</keyword>
<comment type="function">
    <text evidence="1">Conjugation of reduced glutathione to a wide number of exogenous and endogenous hydrophobic electrophiles.</text>
</comment>
<accession>A0A1I8PRH8</accession>
<name>A0A1I8PRH8_STOCA</name>
<dbReference type="InterPro" id="IPR040079">
    <property type="entry name" value="Glutathione_S-Trfase"/>
</dbReference>
<dbReference type="SUPFAM" id="SSF52833">
    <property type="entry name" value="Thioredoxin-like"/>
    <property type="match status" value="1"/>
</dbReference>
<evidence type="ECO:0000259" key="5">
    <source>
        <dbReference type="PROSITE" id="PS50405"/>
    </source>
</evidence>
<dbReference type="CDD" id="cd03045">
    <property type="entry name" value="GST_N_Delta_Epsilon"/>
    <property type="match status" value="1"/>
</dbReference>
<dbReference type="VEuPathDB" id="VectorBase:SCAU010415"/>
<dbReference type="InterPro" id="IPR004045">
    <property type="entry name" value="Glutathione_S-Trfase_N"/>
</dbReference>
<dbReference type="STRING" id="35570.A0A1I8PRH8"/>
<dbReference type="SFLD" id="SFLDS00019">
    <property type="entry name" value="Glutathione_Transferase_(cytos"/>
    <property type="match status" value="1"/>
</dbReference>
<organism evidence="6 7">
    <name type="scientific">Stomoxys calcitrans</name>
    <name type="common">Stable fly</name>
    <name type="synonym">Conops calcitrans</name>
    <dbReference type="NCBI Taxonomy" id="35570"/>
    <lineage>
        <taxon>Eukaryota</taxon>
        <taxon>Metazoa</taxon>
        <taxon>Ecdysozoa</taxon>
        <taxon>Arthropoda</taxon>
        <taxon>Hexapoda</taxon>
        <taxon>Insecta</taxon>
        <taxon>Pterygota</taxon>
        <taxon>Neoptera</taxon>
        <taxon>Endopterygota</taxon>
        <taxon>Diptera</taxon>
        <taxon>Brachycera</taxon>
        <taxon>Muscomorpha</taxon>
        <taxon>Muscoidea</taxon>
        <taxon>Muscidae</taxon>
        <taxon>Stomoxys</taxon>
    </lineage>
</organism>
<proteinExistence type="inferred from homology"/>
<dbReference type="PANTHER" id="PTHR43969:SF9">
    <property type="entry name" value="GLUTATHIONE S TRANSFERASE D10, ISOFORM A-RELATED"/>
    <property type="match status" value="1"/>
</dbReference>